<organism evidence="1 2">
    <name type="scientific">Tripterygium wilfordii</name>
    <name type="common">Thunder God vine</name>
    <dbReference type="NCBI Taxonomy" id="458696"/>
    <lineage>
        <taxon>Eukaryota</taxon>
        <taxon>Viridiplantae</taxon>
        <taxon>Streptophyta</taxon>
        <taxon>Embryophyta</taxon>
        <taxon>Tracheophyta</taxon>
        <taxon>Spermatophyta</taxon>
        <taxon>Magnoliopsida</taxon>
        <taxon>eudicotyledons</taxon>
        <taxon>Gunneridae</taxon>
        <taxon>Pentapetalae</taxon>
        <taxon>rosids</taxon>
        <taxon>fabids</taxon>
        <taxon>Celastrales</taxon>
        <taxon>Celastraceae</taxon>
        <taxon>Tripterygium</taxon>
    </lineage>
</organism>
<dbReference type="AlphaFoldDB" id="A0A7J7CK58"/>
<dbReference type="PANTHER" id="PTHR33527:SF53">
    <property type="entry name" value="OS10G0561000 PROTEIN"/>
    <property type="match status" value="1"/>
</dbReference>
<gene>
    <name evidence="1" type="ORF">HS088_TW16G00850</name>
</gene>
<proteinExistence type="predicted"/>
<evidence type="ECO:0008006" key="3">
    <source>
        <dbReference type="Google" id="ProtNLM"/>
    </source>
</evidence>
<evidence type="ECO:0000313" key="2">
    <source>
        <dbReference type="Proteomes" id="UP000593562"/>
    </source>
</evidence>
<comment type="caution">
    <text evidence="1">The sequence shown here is derived from an EMBL/GenBank/DDBJ whole genome shotgun (WGS) entry which is preliminary data.</text>
</comment>
<accession>A0A7J7CK58</accession>
<name>A0A7J7CK58_TRIWF</name>
<dbReference type="PANTHER" id="PTHR33527">
    <property type="entry name" value="OS07G0274300 PROTEIN"/>
    <property type="match status" value="1"/>
</dbReference>
<dbReference type="InParanoid" id="A0A7J7CK58"/>
<sequence length="274" mass="31728">MAGVGRLVDLLLFYTLERVLFNRMVCSMSKTPQLVKRSIALWLMLGEIGHHDLIRTIHSYDNNAIDILFDEALCCLECIQPDATEPTEAEDDARLFITLFDEPVNRRFFYYNKEFMYKRYEHIMETVCEKIFGQNAAIEVDESGAWPVLARQFGEEYSSTNQYSNLNPNAPEFNPGQTPEDSRTMFLTFSKGHPLSRQEIVQFFTSNWGGVVQDVVIEQSRTGRDPQFGRIVFKSSLVIPLVLNGQTKAKFLVNGKHLWVRIYVPRLRRGRKTW</sequence>
<protein>
    <recommendedName>
        <fullName evidence="3">RRM domain-containing protein</fullName>
    </recommendedName>
</protein>
<dbReference type="Proteomes" id="UP000593562">
    <property type="component" value="Unassembled WGS sequence"/>
</dbReference>
<reference evidence="1 2" key="1">
    <citation type="journal article" date="2020" name="Nat. Commun.">
        <title>Genome of Tripterygium wilfordii and identification of cytochrome P450 involved in triptolide biosynthesis.</title>
        <authorList>
            <person name="Tu L."/>
            <person name="Su P."/>
            <person name="Zhang Z."/>
            <person name="Gao L."/>
            <person name="Wang J."/>
            <person name="Hu T."/>
            <person name="Zhou J."/>
            <person name="Zhang Y."/>
            <person name="Zhao Y."/>
            <person name="Liu Y."/>
            <person name="Song Y."/>
            <person name="Tong Y."/>
            <person name="Lu Y."/>
            <person name="Yang J."/>
            <person name="Xu C."/>
            <person name="Jia M."/>
            <person name="Peters R.J."/>
            <person name="Huang L."/>
            <person name="Gao W."/>
        </authorList>
    </citation>
    <scope>NUCLEOTIDE SEQUENCE [LARGE SCALE GENOMIC DNA]</scope>
    <source>
        <strain evidence="2">cv. XIE 37</strain>
        <tissue evidence="1">Leaf</tissue>
    </source>
</reference>
<keyword evidence="2" id="KW-1185">Reference proteome</keyword>
<dbReference type="EMBL" id="JAAARO010000016">
    <property type="protein sequence ID" value="KAF5734401.1"/>
    <property type="molecule type" value="Genomic_DNA"/>
</dbReference>
<evidence type="ECO:0000313" key="1">
    <source>
        <dbReference type="EMBL" id="KAF5734401.1"/>
    </source>
</evidence>